<dbReference type="OrthoDB" id="24041at2"/>
<proteinExistence type="predicted"/>
<organism evidence="6 7">
    <name type="scientific">Pseudomonas kairouanensis</name>
    <dbReference type="NCBI Taxonomy" id="2293832"/>
    <lineage>
        <taxon>Bacteria</taxon>
        <taxon>Pseudomonadati</taxon>
        <taxon>Pseudomonadota</taxon>
        <taxon>Gammaproteobacteria</taxon>
        <taxon>Pseudomonadales</taxon>
        <taxon>Pseudomonadaceae</taxon>
        <taxon>Pseudomonas</taxon>
    </lineage>
</organism>
<dbReference type="InterPro" id="IPR052032">
    <property type="entry name" value="ATP-dep_AA_Ligase"/>
</dbReference>
<evidence type="ECO:0000256" key="4">
    <source>
        <dbReference type="PROSITE-ProRule" id="PRU00409"/>
    </source>
</evidence>
<evidence type="ECO:0000313" key="7">
    <source>
        <dbReference type="Proteomes" id="UP000297391"/>
    </source>
</evidence>
<keyword evidence="3 4" id="KW-0067">ATP-binding</keyword>
<protein>
    <submittedName>
        <fullName evidence="6">ATP-grasp domain-containing protein</fullName>
    </submittedName>
</protein>
<reference evidence="6 7" key="1">
    <citation type="journal article" date="2019" name="Syst. Appl. Microbiol.">
        <title>New species of pathogenic Pseudomonas isolated from citrus in Tunisia: Proposal of Pseudomonas kairouanensis sp. nov. and Pseudomonas nabeulensis sp. nov.</title>
        <authorList>
            <person name="Oueslati M."/>
            <person name="Mulet M."/>
            <person name="Gomila M."/>
            <person name="Berge O."/>
            <person name="Hajlaoui M.R."/>
            <person name="Lalucat J."/>
            <person name="Sadfi-Zouaoui N."/>
            <person name="Garcia-Valdes E."/>
        </authorList>
    </citation>
    <scope>NUCLEOTIDE SEQUENCE [LARGE SCALE GENOMIC DNA]</scope>
    <source>
        <strain evidence="6 7">KC12</strain>
    </source>
</reference>
<dbReference type="PANTHER" id="PTHR43585">
    <property type="entry name" value="FUMIPYRROLE BIOSYNTHESIS PROTEIN C"/>
    <property type="match status" value="1"/>
</dbReference>
<dbReference type="Pfam" id="PF13535">
    <property type="entry name" value="ATP-grasp_4"/>
    <property type="match status" value="1"/>
</dbReference>
<dbReference type="SUPFAM" id="SSF56059">
    <property type="entry name" value="Glutathione synthetase ATP-binding domain-like"/>
    <property type="match status" value="1"/>
</dbReference>
<dbReference type="PANTHER" id="PTHR43585:SF2">
    <property type="entry name" value="ATP-GRASP ENZYME FSQD"/>
    <property type="match status" value="1"/>
</dbReference>
<dbReference type="AlphaFoldDB" id="A0A4Z0AK87"/>
<evidence type="ECO:0000256" key="2">
    <source>
        <dbReference type="ARBA" id="ARBA00022741"/>
    </source>
</evidence>
<dbReference type="Gene3D" id="3.30.470.20">
    <property type="entry name" value="ATP-grasp fold, B domain"/>
    <property type="match status" value="1"/>
</dbReference>
<evidence type="ECO:0000256" key="1">
    <source>
        <dbReference type="ARBA" id="ARBA00022598"/>
    </source>
</evidence>
<dbReference type="InterPro" id="IPR011761">
    <property type="entry name" value="ATP-grasp"/>
</dbReference>
<feature type="domain" description="ATP-grasp" evidence="5">
    <location>
        <begin position="112"/>
        <end position="311"/>
    </location>
</feature>
<dbReference type="Proteomes" id="UP000297391">
    <property type="component" value="Unassembled WGS sequence"/>
</dbReference>
<sequence>MIRVVVVDGFSSGKFVAQRLREAGCVLMHIASSGTLDSDFYKGFDHSIYEQMLVNTDLAVTQASVVRFKAQFIIAGAESGVLLADELSERLQLPYRNDFARSLARRNKYDMIQCIAHGQLPAPRQFIAGTWALAEAWIKLQRRFPVVIKPLESTGSDSVFICDDLHDCETAVGELLGTTNRLNRPNTQVLIQEYLAGLEYVVNMVSQDGQQVVTEVVRHQKQRTQGGSILHDIDELISVESAVYPVLVDYTCAVLRCLGIRNGPSHAEVMFTEEGPKLVEIVACTDDNLRPGVSRQTTGLGQLDAVALSITSPEIFAQLLTQPDDYRLLQHTSSVGLINRAAGRFDNELFLTELLKLESFFDVVFHVENGQRLGVTQDVASQPGTVYLVHADPLVIAADYRRIRILEIQGVYLVAG</sequence>
<keyword evidence="7" id="KW-1185">Reference proteome</keyword>
<dbReference type="GO" id="GO:0046872">
    <property type="term" value="F:metal ion binding"/>
    <property type="evidence" value="ECO:0007669"/>
    <property type="project" value="InterPro"/>
</dbReference>
<evidence type="ECO:0000256" key="3">
    <source>
        <dbReference type="ARBA" id="ARBA00022840"/>
    </source>
</evidence>
<comment type="caution">
    <text evidence="6">The sequence shown here is derived from an EMBL/GenBank/DDBJ whole genome shotgun (WGS) entry which is preliminary data.</text>
</comment>
<evidence type="ECO:0000313" key="6">
    <source>
        <dbReference type="EMBL" id="TFY86820.1"/>
    </source>
</evidence>
<dbReference type="EMBL" id="QUZU01000029">
    <property type="protein sequence ID" value="TFY86820.1"/>
    <property type="molecule type" value="Genomic_DNA"/>
</dbReference>
<gene>
    <name evidence="6" type="ORF">DYL59_20850</name>
</gene>
<name>A0A4Z0AK87_9PSED</name>
<dbReference type="RefSeq" id="WP_135290866.1">
    <property type="nucleotide sequence ID" value="NZ_QUZU01000029.1"/>
</dbReference>
<keyword evidence="2 4" id="KW-0547">Nucleotide-binding</keyword>
<keyword evidence="1" id="KW-0436">Ligase</keyword>
<dbReference type="GO" id="GO:0005524">
    <property type="term" value="F:ATP binding"/>
    <property type="evidence" value="ECO:0007669"/>
    <property type="project" value="UniProtKB-UniRule"/>
</dbReference>
<accession>A0A4Z0AK87</accession>
<dbReference type="NCBIfam" id="NF005543">
    <property type="entry name" value="PRK07206.1"/>
    <property type="match status" value="1"/>
</dbReference>
<evidence type="ECO:0000259" key="5">
    <source>
        <dbReference type="PROSITE" id="PS50975"/>
    </source>
</evidence>
<dbReference type="GO" id="GO:0016874">
    <property type="term" value="F:ligase activity"/>
    <property type="evidence" value="ECO:0007669"/>
    <property type="project" value="UniProtKB-KW"/>
</dbReference>
<dbReference type="PROSITE" id="PS50975">
    <property type="entry name" value="ATP_GRASP"/>
    <property type="match status" value="1"/>
</dbReference>